<comment type="caution">
    <text evidence="8">The sequence shown here is derived from an EMBL/GenBank/DDBJ whole genome shotgun (WGS) entry which is preliminary data.</text>
</comment>
<dbReference type="PANTHER" id="PTHR43791:SF3">
    <property type="entry name" value="MAJOR FACILITATOR SUPERFAMILY (MFS) PROFILE DOMAIN-CONTAINING PROTEIN"/>
    <property type="match status" value="1"/>
</dbReference>
<keyword evidence="2" id="KW-0813">Transport</keyword>
<dbReference type="InterPro" id="IPR020846">
    <property type="entry name" value="MFS_dom"/>
</dbReference>
<evidence type="ECO:0000313" key="8">
    <source>
        <dbReference type="EMBL" id="RSH85037.1"/>
    </source>
</evidence>
<dbReference type="Proteomes" id="UP000279236">
    <property type="component" value="Unassembled WGS sequence"/>
</dbReference>
<dbReference type="GeneID" id="39591168"/>
<evidence type="ECO:0000313" key="9">
    <source>
        <dbReference type="Proteomes" id="UP000279236"/>
    </source>
</evidence>
<proteinExistence type="predicted"/>
<dbReference type="SUPFAM" id="SSF103473">
    <property type="entry name" value="MFS general substrate transporter"/>
    <property type="match status" value="1"/>
</dbReference>
<feature type="domain" description="Major facilitator superfamily (MFS) profile" evidence="7">
    <location>
        <begin position="57"/>
        <end position="472"/>
    </location>
</feature>
<dbReference type="PANTHER" id="PTHR43791">
    <property type="entry name" value="PERMEASE-RELATED"/>
    <property type="match status" value="1"/>
</dbReference>
<sequence length="491" mass="54935">MEVEEKHNDHHVETYSDDANKVGDQEEQRHYANIDEGFDPLEIKRIVRKIDYRLIPILSAMYCISLIDRTNLSLARAANSMQMQKDLRLDIGYRYSIAALVFFIPYIVLEIPSQLGLRKFGARWWLGTSVILWGAVMIGMGFSNSWSMLAGFRAWLGMFEATLFPGAAYLISCWYPRKSMAVRNTAFYVVSIVISGLSSILAYGLGMLHGRNGLHGWQWIFIIQGVITVAIGLLGYLFIVDFPDKAHFLTEEQRDIVTTRIQRDRGDAVVDPMTWAKFKSYILSPRLWIYGYMFGSSTVGSYSLAYFLPRILAQMGFTNAQSQLLVAPPYAWAAIPALTSAYFADRIRGARSIAVIVNAVFLIVGTCMYSQLPVAQKAARYAGIFFAIGGCNANVPLVISWAQTSIRSQSKRGFTAALVVAWGGVGGIIASVVFMEREAPSYPTGVYLTIGMNVAVILLCIGLNLYYRYQNKRADRGLVVLEGSPDFRYQM</sequence>
<feature type="transmembrane region" description="Helical" evidence="6">
    <location>
        <begin position="414"/>
        <end position="434"/>
    </location>
</feature>
<feature type="transmembrane region" description="Helical" evidence="6">
    <location>
        <begin position="378"/>
        <end position="402"/>
    </location>
</feature>
<evidence type="ECO:0000256" key="5">
    <source>
        <dbReference type="ARBA" id="ARBA00023136"/>
    </source>
</evidence>
<dbReference type="RefSeq" id="XP_028478485.1">
    <property type="nucleotide sequence ID" value="XM_028622033.1"/>
</dbReference>
<evidence type="ECO:0000256" key="4">
    <source>
        <dbReference type="ARBA" id="ARBA00022989"/>
    </source>
</evidence>
<protein>
    <recommendedName>
        <fullName evidence="7">Major facilitator superfamily (MFS) profile domain-containing protein</fullName>
    </recommendedName>
</protein>
<keyword evidence="9" id="KW-1185">Reference proteome</keyword>
<dbReference type="Gene3D" id="1.20.1250.20">
    <property type="entry name" value="MFS general substrate transporter like domains"/>
    <property type="match status" value="2"/>
</dbReference>
<feature type="transmembrane region" description="Helical" evidence="6">
    <location>
        <begin position="54"/>
        <end position="72"/>
    </location>
</feature>
<keyword evidence="4 6" id="KW-1133">Transmembrane helix</keyword>
<accession>A0A427Y1S6</accession>
<feature type="transmembrane region" description="Helical" evidence="6">
    <location>
        <begin position="217"/>
        <end position="239"/>
    </location>
</feature>
<keyword evidence="3 6" id="KW-0812">Transmembrane</keyword>
<feature type="transmembrane region" description="Helical" evidence="6">
    <location>
        <begin position="327"/>
        <end position="344"/>
    </location>
</feature>
<dbReference type="Pfam" id="PF07690">
    <property type="entry name" value="MFS_1"/>
    <property type="match status" value="1"/>
</dbReference>
<evidence type="ECO:0000256" key="6">
    <source>
        <dbReference type="SAM" id="Phobius"/>
    </source>
</evidence>
<evidence type="ECO:0000256" key="2">
    <source>
        <dbReference type="ARBA" id="ARBA00022448"/>
    </source>
</evidence>
<name>A0A427Y1S6_9TREE</name>
<dbReference type="GO" id="GO:0022857">
    <property type="term" value="F:transmembrane transporter activity"/>
    <property type="evidence" value="ECO:0007669"/>
    <property type="project" value="InterPro"/>
</dbReference>
<feature type="transmembrane region" description="Helical" evidence="6">
    <location>
        <begin position="353"/>
        <end position="372"/>
    </location>
</feature>
<feature type="transmembrane region" description="Helical" evidence="6">
    <location>
        <begin position="187"/>
        <end position="205"/>
    </location>
</feature>
<organism evidence="8 9">
    <name type="scientific">Apiotrichum porosum</name>
    <dbReference type="NCBI Taxonomy" id="105984"/>
    <lineage>
        <taxon>Eukaryota</taxon>
        <taxon>Fungi</taxon>
        <taxon>Dikarya</taxon>
        <taxon>Basidiomycota</taxon>
        <taxon>Agaricomycotina</taxon>
        <taxon>Tremellomycetes</taxon>
        <taxon>Trichosporonales</taxon>
        <taxon>Trichosporonaceae</taxon>
        <taxon>Apiotrichum</taxon>
    </lineage>
</organism>
<keyword evidence="5 6" id="KW-0472">Membrane</keyword>
<dbReference type="OrthoDB" id="3639251at2759"/>
<feature type="transmembrane region" description="Helical" evidence="6">
    <location>
        <begin position="446"/>
        <end position="467"/>
    </location>
</feature>
<dbReference type="GO" id="GO:0016020">
    <property type="term" value="C:membrane"/>
    <property type="evidence" value="ECO:0007669"/>
    <property type="project" value="UniProtKB-SubCell"/>
</dbReference>
<dbReference type="FunFam" id="1.20.1250.20:FF:000013">
    <property type="entry name" value="MFS general substrate transporter"/>
    <property type="match status" value="1"/>
</dbReference>
<feature type="transmembrane region" description="Helical" evidence="6">
    <location>
        <begin position="92"/>
        <end position="112"/>
    </location>
</feature>
<dbReference type="EMBL" id="RSCE01000003">
    <property type="protein sequence ID" value="RSH85037.1"/>
    <property type="molecule type" value="Genomic_DNA"/>
</dbReference>
<reference evidence="8 9" key="1">
    <citation type="submission" date="2018-11" db="EMBL/GenBank/DDBJ databases">
        <title>Genome sequence of Apiotrichum porosum DSM 27194.</title>
        <authorList>
            <person name="Aliyu H."/>
            <person name="Gorte O."/>
            <person name="Ochsenreither K."/>
        </authorList>
    </citation>
    <scope>NUCLEOTIDE SEQUENCE [LARGE SCALE GENOMIC DNA]</scope>
    <source>
        <strain evidence="8 9">DSM 27194</strain>
    </source>
</reference>
<dbReference type="FunFam" id="1.20.1250.20:FF:000018">
    <property type="entry name" value="MFS transporter permease"/>
    <property type="match status" value="1"/>
</dbReference>
<evidence type="ECO:0000259" key="7">
    <source>
        <dbReference type="PROSITE" id="PS50850"/>
    </source>
</evidence>
<dbReference type="PROSITE" id="PS50850">
    <property type="entry name" value="MFS"/>
    <property type="match status" value="1"/>
</dbReference>
<comment type="subcellular location">
    <subcellularLocation>
        <location evidence="1">Membrane</location>
        <topology evidence="1">Multi-pass membrane protein</topology>
    </subcellularLocation>
</comment>
<gene>
    <name evidence="8" type="ORF">EHS24_006625</name>
</gene>
<feature type="transmembrane region" description="Helical" evidence="6">
    <location>
        <begin position="287"/>
        <end position="307"/>
    </location>
</feature>
<evidence type="ECO:0000256" key="3">
    <source>
        <dbReference type="ARBA" id="ARBA00022692"/>
    </source>
</evidence>
<dbReference type="AlphaFoldDB" id="A0A427Y1S6"/>
<dbReference type="InterPro" id="IPR011701">
    <property type="entry name" value="MFS"/>
</dbReference>
<dbReference type="InterPro" id="IPR036259">
    <property type="entry name" value="MFS_trans_sf"/>
</dbReference>
<feature type="transmembrane region" description="Helical" evidence="6">
    <location>
        <begin position="154"/>
        <end position="175"/>
    </location>
</feature>
<feature type="transmembrane region" description="Helical" evidence="6">
    <location>
        <begin position="124"/>
        <end position="142"/>
    </location>
</feature>
<evidence type="ECO:0000256" key="1">
    <source>
        <dbReference type="ARBA" id="ARBA00004141"/>
    </source>
</evidence>